<gene>
    <name evidence="9" type="ORF">H8923_06080</name>
</gene>
<keyword evidence="2" id="KW-0436">Ligase</keyword>
<dbReference type="SMART" id="SM01230">
    <property type="entry name" value="Gln-synt_C"/>
    <property type="match status" value="1"/>
</dbReference>
<evidence type="ECO:0000259" key="8">
    <source>
        <dbReference type="PROSITE" id="PS51987"/>
    </source>
</evidence>
<feature type="domain" description="GS catalytic" evidence="8">
    <location>
        <begin position="107"/>
        <end position="439"/>
    </location>
</feature>
<protein>
    <submittedName>
        <fullName evidence="9">Glutamine synthetase</fullName>
    </submittedName>
</protein>
<evidence type="ECO:0000259" key="7">
    <source>
        <dbReference type="PROSITE" id="PS51986"/>
    </source>
</evidence>
<reference evidence="9 10" key="1">
    <citation type="submission" date="2020-08" db="EMBL/GenBank/DDBJ databases">
        <authorList>
            <person name="Liu C."/>
            <person name="Sun Q."/>
        </authorList>
    </citation>
    <scope>NUCLEOTIDE SEQUENCE [LARGE SCALE GENOMIC DNA]</scope>
    <source>
        <strain evidence="9 10">NSJ-18</strain>
    </source>
</reference>
<evidence type="ECO:0000256" key="1">
    <source>
        <dbReference type="ARBA" id="ARBA00009897"/>
    </source>
</evidence>
<evidence type="ECO:0000256" key="3">
    <source>
        <dbReference type="ARBA" id="ARBA00022741"/>
    </source>
</evidence>
<dbReference type="InterPro" id="IPR014746">
    <property type="entry name" value="Gln_synth/guanido_kin_cat_dom"/>
</dbReference>
<dbReference type="Pfam" id="PF03951">
    <property type="entry name" value="Gln-synt_N"/>
    <property type="match status" value="1"/>
</dbReference>
<dbReference type="PANTHER" id="PTHR43785">
    <property type="entry name" value="GAMMA-GLUTAMYLPUTRESCINE SYNTHETASE"/>
    <property type="match status" value="1"/>
</dbReference>
<dbReference type="InterPro" id="IPR008146">
    <property type="entry name" value="Gln_synth_cat_dom"/>
</dbReference>
<dbReference type="PROSITE" id="PS51987">
    <property type="entry name" value="GS_CATALYTIC"/>
    <property type="match status" value="1"/>
</dbReference>
<dbReference type="PANTHER" id="PTHR43785:SF12">
    <property type="entry name" value="TYPE-1 GLUTAMINE SYNTHETASE 2"/>
    <property type="match status" value="1"/>
</dbReference>
<dbReference type="RefSeq" id="WP_153972045.1">
    <property type="nucleotide sequence ID" value="NZ_JACRWE010000002.1"/>
</dbReference>
<dbReference type="EMBL" id="JACRWE010000002">
    <property type="protein sequence ID" value="MBC5996324.1"/>
    <property type="molecule type" value="Genomic_DNA"/>
</dbReference>
<feature type="domain" description="GS beta-grasp" evidence="7">
    <location>
        <begin position="15"/>
        <end position="100"/>
    </location>
</feature>
<dbReference type="InterPro" id="IPR036651">
    <property type="entry name" value="Gln_synt_N_sf"/>
</dbReference>
<organism evidence="9 10">
    <name type="scientific">Romboutsia faecis</name>
    <dbReference type="NCBI Taxonomy" id="2764597"/>
    <lineage>
        <taxon>Bacteria</taxon>
        <taxon>Bacillati</taxon>
        <taxon>Bacillota</taxon>
        <taxon>Clostridia</taxon>
        <taxon>Peptostreptococcales</taxon>
        <taxon>Peptostreptococcaceae</taxon>
        <taxon>Romboutsia</taxon>
    </lineage>
</organism>
<keyword evidence="10" id="KW-1185">Reference proteome</keyword>
<dbReference type="Gene3D" id="3.10.20.70">
    <property type="entry name" value="Glutamine synthetase, N-terminal domain"/>
    <property type="match status" value="1"/>
</dbReference>
<evidence type="ECO:0000313" key="10">
    <source>
        <dbReference type="Proteomes" id="UP000609849"/>
    </source>
</evidence>
<proteinExistence type="inferred from homology"/>
<dbReference type="Proteomes" id="UP000609849">
    <property type="component" value="Unassembled WGS sequence"/>
</dbReference>
<keyword evidence="4" id="KW-0067">ATP-binding</keyword>
<dbReference type="PROSITE" id="PS51986">
    <property type="entry name" value="GS_BETA_GRASP"/>
    <property type="match status" value="1"/>
</dbReference>
<dbReference type="SUPFAM" id="SSF54368">
    <property type="entry name" value="Glutamine synthetase, N-terminal domain"/>
    <property type="match status" value="1"/>
</dbReference>
<name>A0ABR7JN18_9FIRM</name>
<accession>A0ABR7JN18</accession>
<evidence type="ECO:0000256" key="6">
    <source>
        <dbReference type="RuleBase" id="RU000384"/>
    </source>
</evidence>
<evidence type="ECO:0000313" key="9">
    <source>
        <dbReference type="EMBL" id="MBC5996324.1"/>
    </source>
</evidence>
<comment type="similarity">
    <text evidence="1 5 6">Belongs to the glutamine synthetase family.</text>
</comment>
<dbReference type="Gene3D" id="3.30.590.10">
    <property type="entry name" value="Glutamine synthetase/guanido kinase, catalytic domain"/>
    <property type="match status" value="1"/>
</dbReference>
<sequence>MDYSENEVLEFIEENDVKFIRLAFCDIFGTQRNISIMPNELKKALKEGVCFNASSVKGFMNAEDSDLYLHPDVKTLSILPWRPQHGRVLRFFCDIKYPDGRHFEGDGRHIIKKVIKKGKDMGYSFKVGSECEFYLFQQDENGNPTNIPQDYAGYCDIAPIDKGENIRREICLILDEMGIELENSHHEQGPGQNEISFYYVGPLSAADNIINFKSVVKTSASTSGLFASFMPKPFINENGSGLYFNFIICDNKINLFEEPKMVDKEIVHKFIAGIMNRIKEITLFLNPITNSYSRFGSYNAPKYITWSHKNLSQLIKLTIRNDEYKNIKLRSPDPSCNPYLALALLIGAGLEGIEKNLSLCEPCNTNLSKSHIGELKDIETLPKNMYESINLSKNNEFIKSILSEKTITNYIDSKEQEWRKYDARTDKEKVERELYFSNI</sequence>
<evidence type="ECO:0000256" key="4">
    <source>
        <dbReference type="ARBA" id="ARBA00022840"/>
    </source>
</evidence>
<evidence type="ECO:0000256" key="2">
    <source>
        <dbReference type="ARBA" id="ARBA00022598"/>
    </source>
</evidence>
<comment type="caution">
    <text evidence="9">The sequence shown here is derived from an EMBL/GenBank/DDBJ whole genome shotgun (WGS) entry which is preliminary data.</text>
</comment>
<keyword evidence="3" id="KW-0547">Nucleotide-binding</keyword>
<dbReference type="SUPFAM" id="SSF55931">
    <property type="entry name" value="Glutamine synthetase/guanido kinase"/>
    <property type="match status" value="1"/>
</dbReference>
<dbReference type="Pfam" id="PF00120">
    <property type="entry name" value="Gln-synt_C"/>
    <property type="match status" value="1"/>
</dbReference>
<dbReference type="InterPro" id="IPR008147">
    <property type="entry name" value="Gln_synt_N"/>
</dbReference>
<evidence type="ECO:0000256" key="5">
    <source>
        <dbReference type="PROSITE-ProRule" id="PRU01330"/>
    </source>
</evidence>